<feature type="domain" description="Secretion system C-terminal sorting" evidence="2">
    <location>
        <begin position="325"/>
        <end position="393"/>
    </location>
</feature>
<accession>A0A2S5A7F8</accession>
<sequence length="394" mass="43060">MKRIITILLIVFFTTITNAQWTLCNNPSGALPFSLTIQNDTLYLGTLSNGIYRSTNGGFSWTQINNGITSMQIWNIAYVNGSLFASSTNGTVFKSTNGGDSWVLSNTGISTTTIIRNFAFFNNKIFATSTNKGVYISSDNGSSWTQHNTGLVGLVAEPLLVVDTDLFVGVNQKVYKYDSVNQNWISKSVGIPNNTVTSLTYTKDNLQNISLFESTVNTNDVTISTNKGDSWSVVKNGLPSVGVYSLLGIGTEVYLGNDYGVYKTTNQGTNWVDISGFTNASPAKFLSKSSTDLYVIQEAKIWKKSLNNLGVSGLENGFESQTIKIYPNPTSGNFNIEIDENLIGAKANIYNLLGQKIKTLDLKTTTTTEVLNKGIYLLEIEKDGNKTTQKLIVN</sequence>
<dbReference type="EMBL" id="PQVG01000007">
    <property type="protein sequence ID" value="POY38229.1"/>
    <property type="molecule type" value="Genomic_DNA"/>
</dbReference>
<organism evidence="3 4">
    <name type="scientific">Flavobacterium alvei</name>
    <dbReference type="NCBI Taxonomy" id="2080416"/>
    <lineage>
        <taxon>Bacteria</taxon>
        <taxon>Pseudomonadati</taxon>
        <taxon>Bacteroidota</taxon>
        <taxon>Flavobacteriia</taxon>
        <taxon>Flavobacteriales</taxon>
        <taxon>Flavobacteriaceae</taxon>
        <taxon>Flavobacterium</taxon>
    </lineage>
</organism>
<dbReference type="InterPro" id="IPR052025">
    <property type="entry name" value="Xyloglucanase_GH74"/>
</dbReference>
<name>A0A2S5A7F8_9FLAO</name>
<proteinExistence type="predicted"/>
<evidence type="ECO:0000259" key="2">
    <source>
        <dbReference type="Pfam" id="PF18962"/>
    </source>
</evidence>
<reference evidence="3 4" key="1">
    <citation type="submission" date="2018-01" db="EMBL/GenBank/DDBJ databases">
        <authorList>
            <person name="Gaut B.S."/>
            <person name="Morton B.R."/>
            <person name="Clegg M.T."/>
            <person name="Duvall M.R."/>
        </authorList>
    </citation>
    <scope>NUCLEOTIDE SEQUENCE [LARGE SCALE GENOMIC DNA]</scope>
    <source>
        <strain evidence="3 4">HR-AY</strain>
    </source>
</reference>
<gene>
    <name evidence="3" type="ORF">C3L50_13280</name>
</gene>
<dbReference type="InterPro" id="IPR015943">
    <property type="entry name" value="WD40/YVTN_repeat-like_dom_sf"/>
</dbReference>
<dbReference type="RefSeq" id="WP_103806662.1">
    <property type="nucleotide sequence ID" value="NZ_PQVG01000007.1"/>
</dbReference>
<dbReference type="AlphaFoldDB" id="A0A2S5A7F8"/>
<dbReference type="Pfam" id="PF18962">
    <property type="entry name" value="Por_Secre_tail"/>
    <property type="match status" value="1"/>
</dbReference>
<keyword evidence="1" id="KW-0732">Signal</keyword>
<evidence type="ECO:0000313" key="4">
    <source>
        <dbReference type="Proteomes" id="UP000237310"/>
    </source>
</evidence>
<dbReference type="InterPro" id="IPR026444">
    <property type="entry name" value="Secre_tail"/>
</dbReference>
<evidence type="ECO:0000313" key="3">
    <source>
        <dbReference type="EMBL" id="POY38229.1"/>
    </source>
</evidence>
<dbReference type="NCBIfam" id="TIGR04183">
    <property type="entry name" value="Por_Secre_tail"/>
    <property type="match status" value="1"/>
</dbReference>
<dbReference type="Proteomes" id="UP000237310">
    <property type="component" value="Unassembled WGS sequence"/>
</dbReference>
<evidence type="ECO:0000256" key="1">
    <source>
        <dbReference type="ARBA" id="ARBA00022729"/>
    </source>
</evidence>
<dbReference type="PANTHER" id="PTHR43739:SF5">
    <property type="entry name" value="EXO-ALPHA-SIALIDASE"/>
    <property type="match status" value="1"/>
</dbReference>
<dbReference type="OrthoDB" id="610388at2"/>
<comment type="caution">
    <text evidence="3">The sequence shown here is derived from an EMBL/GenBank/DDBJ whole genome shotgun (WGS) entry which is preliminary data.</text>
</comment>
<dbReference type="GO" id="GO:0010411">
    <property type="term" value="P:xyloglucan metabolic process"/>
    <property type="evidence" value="ECO:0007669"/>
    <property type="project" value="TreeGrafter"/>
</dbReference>
<dbReference type="SUPFAM" id="SSF110296">
    <property type="entry name" value="Oligoxyloglucan reducing end-specific cellobiohydrolase"/>
    <property type="match status" value="2"/>
</dbReference>
<protein>
    <recommendedName>
        <fullName evidence="2">Secretion system C-terminal sorting domain-containing protein</fullName>
    </recommendedName>
</protein>
<keyword evidence="4" id="KW-1185">Reference proteome</keyword>
<dbReference type="Gene3D" id="2.130.10.10">
    <property type="entry name" value="YVTN repeat-like/Quinoprotein amine dehydrogenase"/>
    <property type="match status" value="2"/>
</dbReference>
<dbReference type="PANTHER" id="PTHR43739">
    <property type="entry name" value="XYLOGLUCANASE (EUROFUNG)"/>
    <property type="match status" value="1"/>
</dbReference>